<organism evidence="1 2">
    <name type="scientific">Phaeomoniella chlamydospora</name>
    <name type="common">Phaeoacremonium chlamydosporum</name>
    <dbReference type="NCBI Taxonomy" id="158046"/>
    <lineage>
        <taxon>Eukaryota</taxon>
        <taxon>Fungi</taxon>
        <taxon>Dikarya</taxon>
        <taxon>Ascomycota</taxon>
        <taxon>Pezizomycotina</taxon>
        <taxon>Eurotiomycetes</taxon>
        <taxon>Chaetothyriomycetidae</taxon>
        <taxon>Phaeomoniellales</taxon>
        <taxon>Phaeomoniellaceae</taxon>
        <taxon>Phaeomoniella</taxon>
    </lineage>
</organism>
<name>A0A0G2EEW0_PHACM</name>
<sequence length="234" mass="25982">MARTLSLGSKDPQYIQHSLFAGAMKSIAQGISRLPKGDIGKAGDLKQVGGEFLFEVKATQDAAETKKPGNPSLKAVQVTWCHRMRNTRDHAEIPVINDLLIPVDGHIEKPEQKESHGRPRIERRSTFDSIKRSLSVKRHSWIGRRRSYNRERSRSASRSPSRLEKAIEMPKVEDIASAPAPIETVVETREPSTPNFPNAADLDIEEQTPLVDNSDVIGKLNPDANDIQALPAIK</sequence>
<gene>
    <name evidence="1" type="ORF">UCRPC4_g03660</name>
</gene>
<dbReference type="OrthoDB" id="40334at2759"/>
<evidence type="ECO:0000313" key="1">
    <source>
        <dbReference type="EMBL" id="KKY21397.1"/>
    </source>
</evidence>
<proteinExistence type="predicted"/>
<dbReference type="AlphaFoldDB" id="A0A0G2EEW0"/>
<evidence type="ECO:0000313" key="2">
    <source>
        <dbReference type="Proteomes" id="UP000053317"/>
    </source>
</evidence>
<dbReference type="EMBL" id="LCWF01000085">
    <property type="protein sequence ID" value="KKY21397.1"/>
    <property type="molecule type" value="Genomic_DNA"/>
</dbReference>
<reference evidence="1 2" key="1">
    <citation type="submission" date="2015-05" db="EMBL/GenBank/DDBJ databases">
        <title>Distinctive expansion of gene families associated with plant cell wall degradation and secondary metabolism in the genomes of grapevine trunk pathogens.</title>
        <authorList>
            <person name="Lawrence D.P."/>
            <person name="Travadon R."/>
            <person name="Rolshausen P.E."/>
            <person name="Baumgartner K."/>
        </authorList>
    </citation>
    <scope>NUCLEOTIDE SEQUENCE [LARGE SCALE GENOMIC DNA]</scope>
    <source>
        <strain evidence="1">UCRPC4</strain>
    </source>
</reference>
<dbReference type="Proteomes" id="UP000053317">
    <property type="component" value="Unassembled WGS sequence"/>
</dbReference>
<protein>
    <submittedName>
        <fullName evidence="1">Putative thioredoxin-like protein</fullName>
    </submittedName>
</protein>
<accession>A0A0G2EEW0</accession>
<comment type="caution">
    <text evidence="1">The sequence shown here is derived from an EMBL/GenBank/DDBJ whole genome shotgun (WGS) entry which is preliminary data.</text>
</comment>
<reference evidence="1 2" key="2">
    <citation type="submission" date="2015-05" db="EMBL/GenBank/DDBJ databases">
        <authorList>
            <person name="Morales-Cruz A."/>
            <person name="Amrine K.C."/>
            <person name="Cantu D."/>
        </authorList>
    </citation>
    <scope>NUCLEOTIDE SEQUENCE [LARGE SCALE GENOMIC DNA]</scope>
    <source>
        <strain evidence="1">UCRPC4</strain>
    </source>
</reference>
<keyword evidence="2" id="KW-1185">Reference proteome</keyword>